<dbReference type="InterPro" id="IPR017900">
    <property type="entry name" value="4Fe4S_Fe_S_CS"/>
</dbReference>
<dbReference type="InterPro" id="IPR027417">
    <property type="entry name" value="P-loop_NTPase"/>
</dbReference>
<dbReference type="AlphaFoldDB" id="A0A7J6GTG0"/>
<accession>A0A7J6GTG0</accession>
<keyword evidence="3" id="KW-0067">ATP-binding</keyword>
<dbReference type="InterPro" id="IPR017896">
    <property type="entry name" value="4Fe4S_Fe-S-bd"/>
</dbReference>
<feature type="region of interest" description="Disordered" evidence="5">
    <location>
        <begin position="347"/>
        <end position="389"/>
    </location>
</feature>
<dbReference type="PRINTS" id="PR01868">
    <property type="entry name" value="ABCEFAMILY"/>
</dbReference>
<feature type="region of interest" description="Disordered" evidence="5">
    <location>
        <begin position="18"/>
        <end position="54"/>
    </location>
</feature>
<dbReference type="Gene3D" id="1.20.1280.50">
    <property type="match status" value="1"/>
</dbReference>
<dbReference type="GO" id="GO:0051539">
    <property type="term" value="F:4 iron, 4 sulfur cluster binding"/>
    <property type="evidence" value="ECO:0007669"/>
    <property type="project" value="UniProtKB-KW"/>
</dbReference>
<dbReference type="InterPro" id="IPR017871">
    <property type="entry name" value="ABC_transporter-like_CS"/>
</dbReference>
<dbReference type="InterPro" id="IPR034348">
    <property type="entry name" value="RLI_dom_1"/>
</dbReference>
<name>A0A7J6GTG0_CANSA</name>
<dbReference type="InterPro" id="IPR003593">
    <property type="entry name" value="AAA+_ATPase"/>
</dbReference>
<dbReference type="GO" id="GO:0005524">
    <property type="term" value="F:ATP binding"/>
    <property type="evidence" value="ECO:0007669"/>
    <property type="project" value="UniProtKB-KW"/>
</dbReference>
<dbReference type="PANTHER" id="PTHR19248">
    <property type="entry name" value="ATP-BINDING TRANSPORT PROTEIN-RELATED"/>
    <property type="match status" value="1"/>
</dbReference>
<feature type="domain" description="ABC transporter" evidence="7">
    <location>
        <begin position="860"/>
        <end position="1084"/>
    </location>
</feature>
<dbReference type="CDD" id="cd03237">
    <property type="entry name" value="ABC_RNaseL_inhibitor_domain2"/>
    <property type="match status" value="1"/>
</dbReference>
<dbReference type="GO" id="GO:0005737">
    <property type="term" value="C:cytoplasm"/>
    <property type="evidence" value="ECO:0007669"/>
    <property type="project" value="UniProtKB-ARBA"/>
</dbReference>
<evidence type="ECO:0000313" key="10">
    <source>
        <dbReference type="Proteomes" id="UP000583929"/>
    </source>
</evidence>
<evidence type="ECO:0000313" key="9">
    <source>
        <dbReference type="EMBL" id="KAF4385349.1"/>
    </source>
</evidence>
<dbReference type="InterPro" id="IPR001810">
    <property type="entry name" value="F-box_dom"/>
</dbReference>
<dbReference type="FunFam" id="3.40.50.300:FF:000144">
    <property type="entry name" value="ATP-binding cassette sub-family E member 1"/>
    <property type="match status" value="1"/>
</dbReference>
<dbReference type="SUPFAM" id="SSF52540">
    <property type="entry name" value="P-loop containing nucleoside triphosphate hydrolases"/>
    <property type="match status" value="2"/>
</dbReference>
<dbReference type="InterPro" id="IPR013283">
    <property type="entry name" value="RLI1"/>
</dbReference>
<dbReference type="GO" id="GO:0060255">
    <property type="term" value="P:regulation of macromolecule metabolic process"/>
    <property type="evidence" value="ECO:0007669"/>
    <property type="project" value="UniProtKB-ARBA"/>
</dbReference>
<sequence>MAVLDEDEENLAYFLESEVLSQVSDQEDEPSPKRRREESPPPQPQPRPRPRAHPAARIESGILSKIPPELFPHILKFLSSEDLFACALVCRFLTIAASDEYLWRRLYSLRWGLMAPSKKLRECPWKKLYIQRDEEDMTELVRNCPVEFKEYYIQMQAAKRSQAPLLSQVIDDRLILDRTVADQVSIWKNSKGLTDAVTADHACSGETCSFHQIGDVFLCEKTGHIHVCDDTCREAVMDPSNELWVCTISGHCFDRLLSPAEMEPDIEQQQGGVNDEAEPFMGSGRFARAYSLGYHCADEKELEAALSISFSLLRKKERKKMGGGKDKHEEHDKGLLGQLGHMVGQQVAGGHHGHGGHGYPPQGYPPAPGAYPPQHGYPPQGYPPAGYPPAGYPPAPGGYPPAAYPGSSGGHHSGGHGGMGSMLAGGAAAAAAAYGAHHLTHGSHGSHGGHFPQPYGGAHMMHGGHHGGKFKHHGGKFKHGKHGKFGKHGKHGGMFGGGKFKKWKSHALSLHLIQRAMSDRLTRIAIVSSDRCKPKKCRQECKKSCPVVKTGKLCIEVTTASKIAFISEELCIGCGICVKKCPFEAIQIINLPKDLDKDTTHRYGPNTFKLHRLPVPRPGQVLGLVGTNGIGKSTALKVLAGKLKPNLGRFTNPPDWQEILTYFRGSELQNYFTRILEDNLKAIIKPQYVDHIPKAVQGNVGQVLDQKDERDRKAELCKDLDLNQVIDRNVGDLSGGELQRFAIAVVAIQRAEIYMFDEPSSYLDVKQRLKAAQVIRSLLRADSYVIVVEHDLSVLDYLSDFICCLYGKPGAYGVVTLPFSVREGINIFLAGFVPTENLRFRDESLTFKVAETPQESAEEIETYARYKYPTMTKTQGNFRLHVMEGEFTDSQIVVMLGENGTGKTTFIRMLAGLLKPDVIGDTDVEIPEFNVSYKPQKISPKFQSTVRHLLHQKIRDSYTHPQFMSDVMKPLLIEQLMDQEVVNLSGGELQRVALCLCLGKPADIYLIDEPSAYLDSEQRIVASKVIKRFILHAKKTAFVVEHDFIMATYLADRVIVYEGNPSIDCTANAPQSLLTGMNLFLSHLDITFRRDPTNFRPRINKLDSTKDREQKHAGSYYYLDD</sequence>
<feature type="compositionally biased region" description="Pro residues" evidence="5">
    <location>
        <begin position="362"/>
        <end position="371"/>
    </location>
</feature>
<evidence type="ECO:0000256" key="1">
    <source>
        <dbReference type="ARBA" id="ARBA00022485"/>
    </source>
</evidence>
<dbReference type="FunFam" id="3.40.50.300:FF:000152">
    <property type="entry name" value="ATP-binding cassette, sub-family E, member 1"/>
    <property type="match status" value="1"/>
</dbReference>
<protein>
    <submittedName>
        <fullName evidence="9">Uncharacterized protein</fullName>
    </submittedName>
</protein>
<gene>
    <name evidence="9" type="ORF">G4B88_026632</name>
</gene>
<dbReference type="PROSITE" id="PS50893">
    <property type="entry name" value="ABC_TRANSPORTER_2"/>
    <property type="match status" value="2"/>
</dbReference>
<keyword evidence="2" id="KW-0547">Nucleotide-binding</keyword>
<proteinExistence type="predicted"/>
<dbReference type="PROSITE" id="PS00198">
    <property type="entry name" value="4FE4S_FER_1"/>
    <property type="match status" value="1"/>
</dbReference>
<dbReference type="InterPro" id="IPR003439">
    <property type="entry name" value="ABC_transporter-like_ATP-bd"/>
</dbReference>
<dbReference type="PROSITE" id="PS50181">
    <property type="entry name" value="FBOX"/>
    <property type="match status" value="1"/>
</dbReference>
<keyword evidence="1" id="KW-0479">Metal-binding</keyword>
<dbReference type="GO" id="GO:0006412">
    <property type="term" value="P:translation"/>
    <property type="evidence" value="ECO:0007669"/>
    <property type="project" value="UniProtKB-ARBA"/>
</dbReference>
<feature type="region of interest" description="Disordered" evidence="5">
    <location>
        <begin position="466"/>
        <end position="486"/>
    </location>
</feature>
<feature type="domain" description="F-box" evidence="6">
    <location>
        <begin position="60"/>
        <end position="106"/>
    </location>
</feature>
<dbReference type="SMART" id="SM00382">
    <property type="entry name" value="AAA"/>
    <property type="match status" value="2"/>
</dbReference>
<dbReference type="PROSITE" id="PS51379">
    <property type="entry name" value="4FE4S_FER_2"/>
    <property type="match status" value="1"/>
</dbReference>
<dbReference type="FunFam" id="1.20.1280.50:FF:000048">
    <property type="entry name" value="F-box family protein-like"/>
    <property type="match status" value="1"/>
</dbReference>
<dbReference type="SUPFAM" id="SSF54862">
    <property type="entry name" value="4Fe-4S ferredoxins"/>
    <property type="match status" value="1"/>
</dbReference>
<evidence type="ECO:0000259" key="7">
    <source>
        <dbReference type="PROSITE" id="PS50893"/>
    </source>
</evidence>
<evidence type="ECO:0000256" key="3">
    <source>
        <dbReference type="ARBA" id="ARBA00022840"/>
    </source>
</evidence>
<evidence type="ECO:0000259" key="6">
    <source>
        <dbReference type="PROSITE" id="PS50181"/>
    </source>
</evidence>
<keyword evidence="1" id="KW-0004">4Fe-4S</keyword>
<evidence type="ECO:0000256" key="4">
    <source>
        <dbReference type="ARBA" id="ARBA00023014"/>
    </source>
</evidence>
<dbReference type="Pfam" id="PF00005">
    <property type="entry name" value="ABC_tran"/>
    <property type="match status" value="2"/>
</dbReference>
<keyword evidence="10" id="KW-1185">Reference proteome</keyword>
<feature type="domain" description="ABC transporter" evidence="7">
    <location>
        <begin position="586"/>
        <end position="831"/>
    </location>
</feature>
<keyword evidence="4" id="KW-0411">Iron-sulfur</keyword>
<dbReference type="InterPro" id="IPR007209">
    <property type="entry name" value="RNaseL-inhib-like_metal-bd_dom"/>
</dbReference>
<dbReference type="InterPro" id="IPR036047">
    <property type="entry name" value="F-box-like_dom_sf"/>
</dbReference>
<dbReference type="EMBL" id="JAATIQ010000086">
    <property type="protein sequence ID" value="KAF4385349.1"/>
    <property type="molecule type" value="Genomic_DNA"/>
</dbReference>
<dbReference type="CDD" id="cd03236">
    <property type="entry name" value="ABC_RNaseL_inhibitor_domain1"/>
    <property type="match status" value="1"/>
</dbReference>
<dbReference type="Pfam" id="PF04068">
    <property type="entry name" value="Fer4_RLI"/>
    <property type="match status" value="1"/>
</dbReference>
<evidence type="ECO:0000256" key="2">
    <source>
        <dbReference type="ARBA" id="ARBA00022741"/>
    </source>
</evidence>
<evidence type="ECO:0000259" key="8">
    <source>
        <dbReference type="PROSITE" id="PS51379"/>
    </source>
</evidence>
<dbReference type="Pfam" id="PF12937">
    <property type="entry name" value="F-box-like"/>
    <property type="match status" value="1"/>
</dbReference>
<feature type="compositionally biased region" description="Pro residues" evidence="5">
    <location>
        <begin position="380"/>
        <end position="389"/>
    </location>
</feature>
<keyword evidence="1" id="KW-0408">Iron</keyword>
<dbReference type="SUPFAM" id="SSF81383">
    <property type="entry name" value="F-box domain"/>
    <property type="match status" value="1"/>
</dbReference>
<comment type="caution">
    <text evidence="9">The sequence shown here is derived from an EMBL/GenBank/DDBJ whole genome shotgun (WGS) entry which is preliminary data.</text>
</comment>
<dbReference type="PROSITE" id="PS00211">
    <property type="entry name" value="ABC_TRANSPORTER_1"/>
    <property type="match status" value="2"/>
</dbReference>
<dbReference type="Pfam" id="PF00037">
    <property type="entry name" value="Fer4"/>
    <property type="match status" value="1"/>
</dbReference>
<dbReference type="GO" id="GO:0016887">
    <property type="term" value="F:ATP hydrolysis activity"/>
    <property type="evidence" value="ECO:0007669"/>
    <property type="project" value="InterPro"/>
</dbReference>
<feature type="compositionally biased region" description="Basic and acidic residues" evidence="5">
    <location>
        <begin position="30"/>
        <end position="39"/>
    </location>
</feature>
<feature type="domain" description="4Fe-4S ferredoxin-type" evidence="8">
    <location>
        <begin position="562"/>
        <end position="591"/>
    </location>
</feature>
<evidence type="ECO:0000256" key="5">
    <source>
        <dbReference type="SAM" id="MobiDB-lite"/>
    </source>
</evidence>
<dbReference type="NCBIfam" id="NF009945">
    <property type="entry name" value="PRK13409.1"/>
    <property type="match status" value="1"/>
</dbReference>
<organism evidence="9 10">
    <name type="scientific">Cannabis sativa</name>
    <name type="common">Hemp</name>
    <name type="synonym">Marijuana</name>
    <dbReference type="NCBI Taxonomy" id="3483"/>
    <lineage>
        <taxon>Eukaryota</taxon>
        <taxon>Viridiplantae</taxon>
        <taxon>Streptophyta</taxon>
        <taxon>Embryophyta</taxon>
        <taxon>Tracheophyta</taxon>
        <taxon>Spermatophyta</taxon>
        <taxon>Magnoliopsida</taxon>
        <taxon>eudicotyledons</taxon>
        <taxon>Gunneridae</taxon>
        <taxon>Pentapetalae</taxon>
        <taxon>rosids</taxon>
        <taxon>fabids</taxon>
        <taxon>Rosales</taxon>
        <taxon>Cannabaceae</taxon>
        <taxon>Cannabis</taxon>
    </lineage>
</organism>
<dbReference type="Gene3D" id="3.40.50.300">
    <property type="entry name" value="P-loop containing nucleotide triphosphate hydrolases"/>
    <property type="match status" value="2"/>
</dbReference>
<dbReference type="Proteomes" id="UP000583929">
    <property type="component" value="Unassembled WGS sequence"/>
</dbReference>
<dbReference type="SMART" id="SM00256">
    <property type="entry name" value="FBOX"/>
    <property type="match status" value="1"/>
</dbReference>
<reference evidence="9 10" key="1">
    <citation type="journal article" date="2020" name="bioRxiv">
        <title>Sequence and annotation of 42 cannabis genomes reveals extensive copy number variation in cannabinoid synthesis and pathogen resistance genes.</title>
        <authorList>
            <person name="Mckernan K.J."/>
            <person name="Helbert Y."/>
            <person name="Kane L.T."/>
            <person name="Ebling H."/>
            <person name="Zhang L."/>
            <person name="Liu B."/>
            <person name="Eaton Z."/>
            <person name="Mclaughlin S."/>
            <person name="Kingan S."/>
            <person name="Baybayan P."/>
            <person name="Concepcion G."/>
            <person name="Jordan M."/>
            <person name="Riva A."/>
            <person name="Barbazuk W."/>
            <person name="Harkins T."/>
        </authorList>
    </citation>
    <scope>NUCLEOTIDE SEQUENCE [LARGE SCALE GENOMIC DNA]</scope>
    <source>
        <strain evidence="10">cv. Jamaican Lion 4</strain>
        <tissue evidence="9">Leaf</tissue>
    </source>
</reference>